<protein>
    <submittedName>
        <fullName evidence="1">Uncharacterized protein</fullName>
    </submittedName>
</protein>
<name>A0A5C3KK01_COPMA</name>
<gene>
    <name evidence="1" type="ORF">FA15DRAFT_659110</name>
</gene>
<accession>A0A5C3KK01</accession>
<proteinExistence type="predicted"/>
<dbReference type="EMBL" id="ML210300">
    <property type="protein sequence ID" value="TFK20452.1"/>
    <property type="molecule type" value="Genomic_DNA"/>
</dbReference>
<evidence type="ECO:0000313" key="1">
    <source>
        <dbReference type="EMBL" id="TFK20452.1"/>
    </source>
</evidence>
<dbReference type="Proteomes" id="UP000307440">
    <property type="component" value="Unassembled WGS sequence"/>
</dbReference>
<dbReference type="AlphaFoldDB" id="A0A5C3KK01"/>
<reference evidence="1 2" key="1">
    <citation type="journal article" date="2019" name="Nat. Ecol. Evol.">
        <title>Megaphylogeny resolves global patterns of mushroom evolution.</title>
        <authorList>
            <person name="Varga T."/>
            <person name="Krizsan K."/>
            <person name="Foldi C."/>
            <person name="Dima B."/>
            <person name="Sanchez-Garcia M."/>
            <person name="Sanchez-Ramirez S."/>
            <person name="Szollosi G.J."/>
            <person name="Szarkandi J.G."/>
            <person name="Papp V."/>
            <person name="Albert L."/>
            <person name="Andreopoulos W."/>
            <person name="Angelini C."/>
            <person name="Antonin V."/>
            <person name="Barry K.W."/>
            <person name="Bougher N.L."/>
            <person name="Buchanan P."/>
            <person name="Buyck B."/>
            <person name="Bense V."/>
            <person name="Catcheside P."/>
            <person name="Chovatia M."/>
            <person name="Cooper J."/>
            <person name="Damon W."/>
            <person name="Desjardin D."/>
            <person name="Finy P."/>
            <person name="Geml J."/>
            <person name="Haridas S."/>
            <person name="Hughes K."/>
            <person name="Justo A."/>
            <person name="Karasinski D."/>
            <person name="Kautmanova I."/>
            <person name="Kiss B."/>
            <person name="Kocsube S."/>
            <person name="Kotiranta H."/>
            <person name="LaButti K.M."/>
            <person name="Lechner B.E."/>
            <person name="Liimatainen K."/>
            <person name="Lipzen A."/>
            <person name="Lukacs Z."/>
            <person name="Mihaltcheva S."/>
            <person name="Morgado L.N."/>
            <person name="Niskanen T."/>
            <person name="Noordeloos M.E."/>
            <person name="Ohm R.A."/>
            <person name="Ortiz-Santana B."/>
            <person name="Ovrebo C."/>
            <person name="Racz N."/>
            <person name="Riley R."/>
            <person name="Savchenko A."/>
            <person name="Shiryaev A."/>
            <person name="Soop K."/>
            <person name="Spirin V."/>
            <person name="Szebenyi C."/>
            <person name="Tomsovsky M."/>
            <person name="Tulloss R.E."/>
            <person name="Uehling J."/>
            <person name="Grigoriev I.V."/>
            <person name="Vagvolgyi C."/>
            <person name="Papp T."/>
            <person name="Martin F.M."/>
            <person name="Miettinen O."/>
            <person name="Hibbett D.S."/>
            <person name="Nagy L.G."/>
        </authorList>
    </citation>
    <scope>NUCLEOTIDE SEQUENCE [LARGE SCALE GENOMIC DNA]</scope>
    <source>
        <strain evidence="1 2">CBS 121175</strain>
    </source>
</reference>
<evidence type="ECO:0000313" key="2">
    <source>
        <dbReference type="Proteomes" id="UP000307440"/>
    </source>
</evidence>
<organism evidence="1 2">
    <name type="scientific">Coprinopsis marcescibilis</name>
    <name type="common">Agaric fungus</name>
    <name type="synonym">Psathyrella marcescibilis</name>
    <dbReference type="NCBI Taxonomy" id="230819"/>
    <lineage>
        <taxon>Eukaryota</taxon>
        <taxon>Fungi</taxon>
        <taxon>Dikarya</taxon>
        <taxon>Basidiomycota</taxon>
        <taxon>Agaricomycotina</taxon>
        <taxon>Agaricomycetes</taxon>
        <taxon>Agaricomycetidae</taxon>
        <taxon>Agaricales</taxon>
        <taxon>Agaricineae</taxon>
        <taxon>Psathyrellaceae</taxon>
        <taxon>Coprinopsis</taxon>
    </lineage>
</organism>
<keyword evidence="2" id="KW-1185">Reference proteome</keyword>
<sequence length="157" mass="17561">MPPLAHLANPTMVLLPRNWIPKTQPQFINNNTIKNVIAADNSDILPRTVQPLRTAQAVEPYNQIINMTVGTANKSKDNKKKNSEDQIEMNMTTTSMPISMTMTVTDATSTINTKFRRILEISGGNVTSMGIFEEDLDWLITMEHELMSEGLTGYSFS</sequence>